<evidence type="ECO:0000313" key="2">
    <source>
        <dbReference type="Proteomes" id="UP001408356"/>
    </source>
</evidence>
<accession>A0ABR2V475</accession>
<evidence type="ECO:0000313" key="1">
    <source>
        <dbReference type="EMBL" id="KAK9421718.1"/>
    </source>
</evidence>
<reference evidence="1 2" key="1">
    <citation type="journal article" date="2024" name="J. Plant Pathol.">
        <title>Sequence and assembly of the genome of Seiridium unicorne, isolate CBS 538.82, causal agent of cypress canker disease.</title>
        <authorList>
            <person name="Scali E."/>
            <person name="Rocca G.D."/>
            <person name="Danti R."/>
            <person name="Garbelotto M."/>
            <person name="Barberini S."/>
            <person name="Baroncelli R."/>
            <person name="Emiliani G."/>
        </authorList>
    </citation>
    <scope>NUCLEOTIDE SEQUENCE [LARGE SCALE GENOMIC DNA]</scope>
    <source>
        <strain evidence="1 2">BM-138-508</strain>
    </source>
</reference>
<protein>
    <submittedName>
        <fullName evidence="1">Uncharacterized protein</fullName>
    </submittedName>
</protein>
<organism evidence="1 2">
    <name type="scientific">Seiridium unicorne</name>
    <dbReference type="NCBI Taxonomy" id="138068"/>
    <lineage>
        <taxon>Eukaryota</taxon>
        <taxon>Fungi</taxon>
        <taxon>Dikarya</taxon>
        <taxon>Ascomycota</taxon>
        <taxon>Pezizomycotina</taxon>
        <taxon>Sordariomycetes</taxon>
        <taxon>Xylariomycetidae</taxon>
        <taxon>Amphisphaeriales</taxon>
        <taxon>Sporocadaceae</taxon>
        <taxon>Seiridium</taxon>
    </lineage>
</organism>
<dbReference type="Proteomes" id="UP001408356">
    <property type="component" value="Unassembled WGS sequence"/>
</dbReference>
<gene>
    <name evidence="1" type="ORF">SUNI508_05319</name>
</gene>
<name>A0ABR2V475_9PEZI</name>
<dbReference type="EMBL" id="JARVKF010000157">
    <property type="protein sequence ID" value="KAK9421718.1"/>
    <property type="molecule type" value="Genomic_DNA"/>
</dbReference>
<comment type="caution">
    <text evidence="1">The sequence shown here is derived from an EMBL/GenBank/DDBJ whole genome shotgun (WGS) entry which is preliminary data.</text>
</comment>
<proteinExistence type="predicted"/>
<keyword evidence="2" id="KW-1185">Reference proteome</keyword>
<sequence length="120" mass="12887">MTGEKQSGRFEVLLILEADIFEAREFRTNVVAAAIEGQVQHVGQVIEQEELAVSEGERRAGPGDRVFELVGVVSAVTEKADDLGGDILGNNCLIDNVITHLIRHFGITATNTSTNLLGAL</sequence>